<keyword evidence="6" id="KW-0711">Selenium</keyword>
<dbReference type="SUPFAM" id="SSF53383">
    <property type="entry name" value="PLP-dependent transferases"/>
    <property type="match status" value="1"/>
</dbReference>
<dbReference type="AlphaFoldDB" id="A0A383DT56"/>
<dbReference type="InterPro" id="IPR015424">
    <property type="entry name" value="PyrdxlP-dep_Trfase"/>
</dbReference>
<gene>
    <name evidence="7" type="ORF">METZ01_LOCUS500333</name>
</gene>
<dbReference type="Pfam" id="PF03841">
    <property type="entry name" value="SelA"/>
    <property type="match status" value="1"/>
</dbReference>
<dbReference type="NCBIfam" id="TIGR00474">
    <property type="entry name" value="selA"/>
    <property type="match status" value="1"/>
</dbReference>
<dbReference type="Gene3D" id="3.40.640.10">
    <property type="entry name" value="Type I PLP-dependent aspartate aminotransferase-like (Major domain)"/>
    <property type="match status" value="1"/>
</dbReference>
<evidence type="ECO:0000256" key="1">
    <source>
        <dbReference type="ARBA" id="ARBA00001933"/>
    </source>
</evidence>
<evidence type="ECO:0000256" key="6">
    <source>
        <dbReference type="ARBA" id="ARBA00023266"/>
    </source>
</evidence>
<keyword evidence="2" id="KW-0963">Cytoplasm</keyword>
<dbReference type="InterPro" id="IPR015421">
    <property type="entry name" value="PyrdxlP-dep_Trfase_major"/>
</dbReference>
<dbReference type="GO" id="GO:0005737">
    <property type="term" value="C:cytoplasm"/>
    <property type="evidence" value="ECO:0007669"/>
    <property type="project" value="InterPro"/>
</dbReference>
<dbReference type="EMBL" id="UINC01219825">
    <property type="protein sequence ID" value="SVE47479.1"/>
    <property type="molecule type" value="Genomic_DNA"/>
</dbReference>
<feature type="non-terminal residue" evidence="7">
    <location>
        <position position="234"/>
    </location>
</feature>
<dbReference type="PANTHER" id="PTHR32328:SF0">
    <property type="entry name" value="L-SERYL-TRNA(SEC) SELENIUM TRANSFERASE"/>
    <property type="match status" value="1"/>
</dbReference>
<organism evidence="7">
    <name type="scientific">marine metagenome</name>
    <dbReference type="NCBI Taxonomy" id="408172"/>
    <lineage>
        <taxon>unclassified sequences</taxon>
        <taxon>metagenomes</taxon>
        <taxon>ecological metagenomes</taxon>
    </lineage>
</organism>
<name>A0A383DT56_9ZZZZ</name>
<sequence>SRLVEVGTTNRTHLSDFAEAISQRTGTLLKVHTSNYVVQGFTADVADGDLAKLARAQDVPYIVDLGSGALINMEVLGLPHENTVQETLANGADLVSFSGDKLLGGPQAGLIVGRADLIGKLKKNPMKRALRIDKVTLAGLAATLRLYANHDTLRTRLPTLRLLSRPVDDIKAVALRLCPILQDRLGDKMTVAITQCHGQIGSGSLPVENLESVALTIRPAGRASGGKLKRLAAS</sequence>
<evidence type="ECO:0000256" key="5">
    <source>
        <dbReference type="ARBA" id="ARBA00022917"/>
    </source>
</evidence>
<dbReference type="InterPro" id="IPR004534">
    <property type="entry name" value="SelA_trans"/>
</dbReference>
<dbReference type="HAMAP" id="MF_00423">
    <property type="entry name" value="SelA"/>
    <property type="match status" value="1"/>
</dbReference>
<proteinExistence type="inferred from homology"/>
<comment type="cofactor">
    <cofactor evidence="1">
        <name>pyridoxal 5'-phosphate</name>
        <dbReference type="ChEBI" id="CHEBI:597326"/>
    </cofactor>
</comment>
<evidence type="ECO:0000256" key="4">
    <source>
        <dbReference type="ARBA" id="ARBA00022898"/>
    </source>
</evidence>
<dbReference type="GO" id="GO:0001514">
    <property type="term" value="P:selenocysteine incorporation"/>
    <property type="evidence" value="ECO:0007669"/>
    <property type="project" value="InterPro"/>
</dbReference>
<dbReference type="GO" id="GO:0004125">
    <property type="term" value="F:L-seryl-tRNA(Sec) selenium transferase activity"/>
    <property type="evidence" value="ECO:0007669"/>
    <property type="project" value="InterPro"/>
</dbReference>
<protein>
    <recommendedName>
        <fullName evidence="8">L-seryl-tRNA selenium transferase N-terminal domain-containing protein</fullName>
    </recommendedName>
</protein>
<feature type="non-terminal residue" evidence="7">
    <location>
        <position position="1"/>
    </location>
</feature>
<dbReference type="PANTHER" id="PTHR32328">
    <property type="entry name" value="L-SERYL-TRNA(SEC) SELENIUM TRANSFERASE"/>
    <property type="match status" value="1"/>
</dbReference>
<keyword evidence="4" id="KW-0663">Pyridoxal phosphate</keyword>
<accession>A0A383DT56</accession>
<reference evidence="7" key="1">
    <citation type="submission" date="2018-05" db="EMBL/GenBank/DDBJ databases">
        <authorList>
            <person name="Lanie J.A."/>
            <person name="Ng W.-L."/>
            <person name="Kazmierczak K.M."/>
            <person name="Andrzejewski T.M."/>
            <person name="Davidsen T.M."/>
            <person name="Wayne K.J."/>
            <person name="Tettelin H."/>
            <person name="Glass J.I."/>
            <person name="Rusch D."/>
            <person name="Podicherti R."/>
            <person name="Tsui H.-C.T."/>
            <person name="Winkler M.E."/>
        </authorList>
    </citation>
    <scope>NUCLEOTIDE SEQUENCE</scope>
</reference>
<dbReference type="InterPro" id="IPR018319">
    <property type="entry name" value="SelA-like"/>
</dbReference>
<evidence type="ECO:0000313" key="7">
    <source>
        <dbReference type="EMBL" id="SVE47479.1"/>
    </source>
</evidence>
<keyword evidence="3" id="KW-0808">Transferase</keyword>
<evidence type="ECO:0000256" key="2">
    <source>
        <dbReference type="ARBA" id="ARBA00022490"/>
    </source>
</evidence>
<evidence type="ECO:0008006" key="8">
    <source>
        <dbReference type="Google" id="ProtNLM"/>
    </source>
</evidence>
<keyword evidence="5" id="KW-0648">Protein biosynthesis</keyword>
<evidence type="ECO:0000256" key="3">
    <source>
        <dbReference type="ARBA" id="ARBA00022679"/>
    </source>
</evidence>